<keyword evidence="2" id="KW-1133">Transmembrane helix</keyword>
<dbReference type="Proteomes" id="UP000309885">
    <property type="component" value="Unassembled WGS sequence"/>
</dbReference>
<reference evidence="4 5" key="1">
    <citation type="submission" date="2019-05" db="EMBL/GenBank/DDBJ databases">
        <title>Genome-based reclassification of Lactobacillus casei as Lactobacillus casei subsp. casei. subsp.nov., description of Lactobacillus casei subsp. zeae subsp. nov., and emended description of Lactobacillus casei.</title>
        <authorList>
            <person name="Huang C.-H."/>
        </authorList>
    </citation>
    <scope>NUCLEOTIDE SEQUENCE [LARGE SCALE GENOMIC DNA]</scope>
    <source>
        <strain evidence="4 5">CRBIP24.44</strain>
    </source>
</reference>
<comment type="similarity">
    <text evidence="1">Belongs to the bacterial sugar transferase family.</text>
</comment>
<accession>A0A5R8LTT2</accession>
<dbReference type="PANTHER" id="PTHR30576:SF10">
    <property type="entry name" value="SLL5057 PROTEIN"/>
    <property type="match status" value="1"/>
</dbReference>
<keyword evidence="2" id="KW-0812">Transmembrane</keyword>
<dbReference type="InterPro" id="IPR003362">
    <property type="entry name" value="Bact_transf"/>
</dbReference>
<feature type="transmembrane region" description="Helical" evidence="2">
    <location>
        <begin position="33"/>
        <end position="54"/>
    </location>
</feature>
<evidence type="ECO:0000256" key="2">
    <source>
        <dbReference type="SAM" id="Phobius"/>
    </source>
</evidence>
<keyword evidence="4" id="KW-0808">Transferase</keyword>
<dbReference type="EMBL" id="VBWO01000003">
    <property type="protein sequence ID" value="TLF40543.1"/>
    <property type="molecule type" value="Genomic_DNA"/>
</dbReference>
<feature type="domain" description="Bacterial sugar transferase" evidence="3">
    <location>
        <begin position="28"/>
        <end position="216"/>
    </location>
</feature>
<sequence length="222" mass="25496">METTSDRNQIQFEKVDLGSLTLTYLREKRCFDVIVSSLSLVLLSGVFLVIALLIKLDDPRGKVFYSQTRLGKDGREFQMWKFRSMVANADKMVDKLLSKNDVDGAMFKIKSDPRITRVGRVLRKYSLDELPQFYNVLRGDMSLVGPRPPLPREVANYTSYDRQRLMVIPGITGLWQVSGRSDLSFEEMVALDLRYIEHACFFQDIKILFKTVSVVIHPNGAY</sequence>
<dbReference type="GO" id="GO:0016780">
    <property type="term" value="F:phosphotransferase activity, for other substituted phosphate groups"/>
    <property type="evidence" value="ECO:0007669"/>
    <property type="project" value="TreeGrafter"/>
</dbReference>
<evidence type="ECO:0000259" key="3">
    <source>
        <dbReference type="Pfam" id="PF02397"/>
    </source>
</evidence>
<dbReference type="AlphaFoldDB" id="A0A5R8LTT2"/>
<evidence type="ECO:0000313" key="4">
    <source>
        <dbReference type="EMBL" id="TLF40543.1"/>
    </source>
</evidence>
<comment type="caution">
    <text evidence="4">The sequence shown here is derived from an EMBL/GenBank/DDBJ whole genome shotgun (WGS) entry which is preliminary data.</text>
</comment>
<gene>
    <name evidence="4" type="ORF">FEI15_04495</name>
</gene>
<organism evidence="4 5">
    <name type="scientific">Lacticaseibacillus zeae</name>
    <name type="common">Lactobacillus zeae</name>
    <dbReference type="NCBI Taxonomy" id="57037"/>
    <lineage>
        <taxon>Bacteria</taxon>
        <taxon>Bacillati</taxon>
        <taxon>Bacillota</taxon>
        <taxon>Bacilli</taxon>
        <taxon>Lactobacillales</taxon>
        <taxon>Lactobacillaceae</taxon>
        <taxon>Lacticaseibacillus</taxon>
    </lineage>
</organism>
<protein>
    <submittedName>
        <fullName evidence="4">Sugar transferase</fullName>
    </submittedName>
</protein>
<keyword evidence="2" id="KW-0472">Membrane</keyword>
<dbReference type="PANTHER" id="PTHR30576">
    <property type="entry name" value="COLANIC BIOSYNTHESIS UDP-GLUCOSE LIPID CARRIER TRANSFERASE"/>
    <property type="match status" value="1"/>
</dbReference>
<evidence type="ECO:0000313" key="5">
    <source>
        <dbReference type="Proteomes" id="UP000309885"/>
    </source>
</evidence>
<name>A0A5R8LTT2_LACZE</name>
<dbReference type="RefSeq" id="WP_138130354.1">
    <property type="nucleotide sequence ID" value="NZ_VBWO01000003.1"/>
</dbReference>
<proteinExistence type="inferred from homology"/>
<dbReference type="Pfam" id="PF02397">
    <property type="entry name" value="Bac_transf"/>
    <property type="match status" value="1"/>
</dbReference>
<evidence type="ECO:0000256" key="1">
    <source>
        <dbReference type="ARBA" id="ARBA00006464"/>
    </source>
</evidence>